<sequence>MRSRWLIPVAVAALFAFAVPVLSAPTLAWAEDPVTFGASHIADKVGAVTARSAEVTAALDTLYADTRTDLFVVYVDAFTGVADRQQWADKTADDNGLGTNDVLLAIATGDREYQLSVAPDFALTDAQLREVETVAIEPALRVNDWAGAAIGAANGLRAGIKGTAITAPQITPGDATPGQGAGGSIGVILVILIVIGLLFVGAVVFFIVRGRRKAQLPRAGVPPAGVPPTGLPALPTAELKRRAASALVQTDDAVKSSEQELGFAIAQYGSAATGAFQTALAAAKAQLTEAFTLQQRLDDSEPDSEAQQRDWYAGIIDLCTRANTALDEQTDDFDELRQLEKKAPEAVAAATQEVAAIEARVTSADAALAALTARYTDNAIATVADNPRQARERIAFAGAALAEANTRLSAGETAAAAVGVRAAEESVDQARLLLDAVDRLGTDLQTATASVASTLAELQADLVTARGLPADTSASGALPGVIAATEQAIGEVTGRLSTARINPLELMQRLEAANTRMDAALQGVRDAVASAQRATAALNQNLLAARAQVSAAEDFITARRGAVGAEARTRLAEAGRLLVEAESASAVNPDAALAAAARANSLAANAIALARNDVNGFSGGQAAGGLGDVFAGGGVNRGGGGNGMMGAILGGIIINSILGGGGGGGIFGGGGGGGRRGGGGGFGIPGGFGGAATRSRRGGGGRF</sequence>
<evidence type="ECO:0000256" key="1">
    <source>
        <dbReference type="SAM" id="Phobius"/>
    </source>
</evidence>
<dbReference type="InterPro" id="IPR007621">
    <property type="entry name" value="TPM_dom"/>
</dbReference>
<keyword evidence="1" id="KW-0472">Membrane</keyword>
<feature type="signal peptide" evidence="2">
    <location>
        <begin position="1"/>
        <end position="23"/>
    </location>
</feature>
<keyword evidence="2" id="KW-0732">Signal</keyword>
<keyword evidence="5" id="KW-1185">Reference proteome</keyword>
<evidence type="ECO:0000313" key="4">
    <source>
        <dbReference type="EMBL" id="TFC05799.1"/>
    </source>
</evidence>
<proteinExistence type="predicted"/>
<evidence type="ECO:0000259" key="3">
    <source>
        <dbReference type="Pfam" id="PF04536"/>
    </source>
</evidence>
<organism evidence="4 5">
    <name type="scientific">Cryobacterium mannosilyticum</name>
    <dbReference type="NCBI Taxonomy" id="1259190"/>
    <lineage>
        <taxon>Bacteria</taxon>
        <taxon>Bacillati</taxon>
        <taxon>Actinomycetota</taxon>
        <taxon>Actinomycetes</taxon>
        <taxon>Micrococcales</taxon>
        <taxon>Microbacteriaceae</taxon>
        <taxon>Cryobacterium</taxon>
    </lineage>
</organism>
<feature type="domain" description="TPM" evidence="3">
    <location>
        <begin position="51"/>
        <end position="157"/>
    </location>
</feature>
<evidence type="ECO:0000313" key="5">
    <source>
        <dbReference type="Proteomes" id="UP000297643"/>
    </source>
</evidence>
<dbReference type="Proteomes" id="UP000297643">
    <property type="component" value="Unassembled WGS sequence"/>
</dbReference>
<dbReference type="AlphaFoldDB" id="A0A4R8WFZ9"/>
<comment type="caution">
    <text evidence="4">The sequence shown here is derived from an EMBL/GenBank/DDBJ whole genome shotgun (WGS) entry which is preliminary data.</text>
</comment>
<keyword evidence="1" id="KW-1133">Transmembrane helix</keyword>
<dbReference type="Pfam" id="PF04536">
    <property type="entry name" value="TPM_phosphatase"/>
    <property type="match status" value="1"/>
</dbReference>
<protein>
    <submittedName>
        <fullName evidence="4">TPM domain-containing protein</fullName>
    </submittedName>
</protein>
<accession>A0A4R8WFZ9</accession>
<name>A0A4R8WFZ9_9MICO</name>
<evidence type="ECO:0000256" key="2">
    <source>
        <dbReference type="SAM" id="SignalP"/>
    </source>
</evidence>
<gene>
    <name evidence="4" type="ORF">E3O32_05605</name>
</gene>
<feature type="chain" id="PRO_5038665158" evidence="2">
    <location>
        <begin position="24"/>
        <end position="703"/>
    </location>
</feature>
<dbReference type="RefSeq" id="WP_134507549.1">
    <property type="nucleotide sequence ID" value="NZ_SOFM01000013.1"/>
</dbReference>
<dbReference type="Gene3D" id="3.10.310.50">
    <property type="match status" value="1"/>
</dbReference>
<feature type="transmembrane region" description="Helical" evidence="1">
    <location>
        <begin position="185"/>
        <end position="208"/>
    </location>
</feature>
<reference evidence="4 5" key="1">
    <citation type="submission" date="2019-03" db="EMBL/GenBank/DDBJ databases">
        <title>Genomics of glacier-inhabiting Cryobacterium strains.</title>
        <authorList>
            <person name="Liu Q."/>
            <person name="Xin Y.-H."/>
        </authorList>
    </citation>
    <scope>NUCLEOTIDE SEQUENCE [LARGE SCALE GENOMIC DNA]</scope>
    <source>
        <strain evidence="4 5">RHLT2-21</strain>
    </source>
</reference>
<keyword evidence="1" id="KW-0812">Transmembrane</keyword>
<dbReference type="EMBL" id="SOFM01000013">
    <property type="protein sequence ID" value="TFC05799.1"/>
    <property type="molecule type" value="Genomic_DNA"/>
</dbReference>